<comment type="subcellular location">
    <subcellularLocation>
        <location evidence="1">Nucleus</location>
    </subcellularLocation>
</comment>
<evidence type="ECO:0000313" key="12">
    <source>
        <dbReference type="Proteomes" id="UP000022910"/>
    </source>
</evidence>
<dbReference type="GO" id="GO:0005737">
    <property type="term" value="C:cytoplasm"/>
    <property type="evidence" value="ECO:0007669"/>
    <property type="project" value="TreeGrafter"/>
</dbReference>
<evidence type="ECO:0000256" key="3">
    <source>
        <dbReference type="ARBA" id="ARBA00022723"/>
    </source>
</evidence>
<dbReference type="SMART" id="SM00356">
    <property type="entry name" value="ZnF_C3H1"/>
    <property type="match status" value="4"/>
</dbReference>
<keyword evidence="4" id="KW-0677">Repeat</keyword>
<evidence type="ECO:0000256" key="6">
    <source>
        <dbReference type="ARBA" id="ARBA00022833"/>
    </source>
</evidence>
<dbReference type="OrthoDB" id="438553at2759"/>
<dbReference type="STRING" id="1432141.A0A015K759"/>
<dbReference type="AlphaFoldDB" id="A0A015K759"/>
<evidence type="ECO:0000256" key="7">
    <source>
        <dbReference type="ARBA" id="ARBA00023242"/>
    </source>
</evidence>
<gene>
    <name evidence="11" type="ORF">RirG_022770</name>
</gene>
<keyword evidence="3 8" id="KW-0479">Metal-binding</keyword>
<dbReference type="Gene3D" id="4.10.1000.30">
    <property type="match status" value="1"/>
</dbReference>
<accession>A0A015K759</accession>
<evidence type="ECO:0000259" key="10">
    <source>
        <dbReference type="PROSITE" id="PS50103"/>
    </source>
</evidence>
<dbReference type="InterPro" id="IPR040366">
    <property type="entry name" value="Nab2/ZC3H14"/>
</dbReference>
<feature type="domain" description="C3H1-type" evidence="10">
    <location>
        <begin position="200"/>
        <end position="225"/>
    </location>
</feature>
<dbReference type="PANTHER" id="PTHR14738">
    <property type="entry name" value="ZINC FINGER CCCH DOMAIN-CONTAINING PROTEIN 14"/>
    <property type="match status" value="1"/>
</dbReference>
<feature type="compositionally biased region" description="Basic and acidic residues" evidence="9">
    <location>
        <begin position="81"/>
        <end position="122"/>
    </location>
</feature>
<dbReference type="EMBL" id="JEMT01010718">
    <property type="protein sequence ID" value="EXX77567.1"/>
    <property type="molecule type" value="Genomic_DNA"/>
</dbReference>
<feature type="compositionally biased region" description="Basic and acidic residues" evidence="9">
    <location>
        <begin position="552"/>
        <end position="568"/>
    </location>
</feature>
<dbReference type="GO" id="GO:0008270">
    <property type="term" value="F:zinc ion binding"/>
    <property type="evidence" value="ECO:0007669"/>
    <property type="project" value="UniProtKB-KW"/>
</dbReference>
<keyword evidence="12" id="KW-1185">Reference proteome</keyword>
<sequence length="621" mass="68919">MYSNESIESQRVKSIVGSVNGKSMQRRTGGNNSPATSRLFMNAVKDASKGVRNLGERTEENISYRSDKGHFKRPYSPTMDYNKEDQKTKSRKVENGFEYDRSFESDRSQDRYSRVGLDRRPSDQGLYMPSPPDYDRNRYVNEKRPSHVRLLQQPSVLDRLGKKGGLMTAYINPAFFQGSSAASTNAMPFSSDSNNNITLTPKTSRCRHWPNCDLGSSCKFHHPIEICPLVPNCPNSPKTCLYIHPANQEFASYDQRGGIYAFGNNTGQGAFDPRSSGLSSFGLGPMGPMGHGIFGQGTSYQSGAFGTGVFVQNSQRPSITFGKGSYEQSLSVQGQKKEERPTNVAITESGNTTTSAISNDSLSGHEKDASSQTQTTISNASPAVLCRFSESCANPNCIYAHASPASTGTGSIPSTLIDIPCRFGSECAQPKCRYSHPSPATVAVPQEPCRYYPNCQNPVCPYLHIDYSNTMKVPTPCRNGTHCVRTGCHFMHPWDIEADTSSIPCKFGFNCRRPDCAYAHPMGKKNYSHISERTFAVPEEMTEKVLPPSENQENKKEDEPVKSEEIKNELNNNKSENKEDKNKSNETEEEFNEEDFNWDLDFDVDVILNDEGINGDIVTDL</sequence>
<feature type="zinc finger region" description="C3H1-type" evidence="8">
    <location>
        <begin position="200"/>
        <end position="225"/>
    </location>
</feature>
<keyword evidence="6 8" id="KW-0862">Zinc</keyword>
<dbReference type="GO" id="GO:0005634">
    <property type="term" value="C:nucleus"/>
    <property type="evidence" value="ECO:0007669"/>
    <property type="project" value="UniProtKB-SubCell"/>
</dbReference>
<feature type="region of interest" description="Disordered" evidence="9">
    <location>
        <begin position="1"/>
        <end position="37"/>
    </location>
</feature>
<dbReference type="Gene3D" id="4.10.1000.40">
    <property type="match status" value="2"/>
</dbReference>
<feature type="compositionally biased region" description="Acidic residues" evidence="9">
    <location>
        <begin position="587"/>
        <end position="596"/>
    </location>
</feature>
<keyword evidence="7" id="KW-0539">Nucleus</keyword>
<protein>
    <submittedName>
        <fullName evidence="11">Nab2p</fullName>
    </submittedName>
</protein>
<evidence type="ECO:0000256" key="4">
    <source>
        <dbReference type="ARBA" id="ARBA00022737"/>
    </source>
</evidence>
<dbReference type="InterPro" id="IPR000571">
    <property type="entry name" value="Znf_CCCH"/>
</dbReference>
<comment type="similarity">
    <text evidence="2">Belongs to the ZC3H14 family.</text>
</comment>
<feature type="compositionally biased region" description="Basic and acidic residues" evidence="9">
    <location>
        <begin position="575"/>
        <end position="586"/>
    </location>
</feature>
<reference evidence="11 12" key="1">
    <citation type="submission" date="2014-02" db="EMBL/GenBank/DDBJ databases">
        <title>Single nucleus genome sequencing reveals high similarity among nuclei of an endomycorrhizal fungus.</title>
        <authorList>
            <person name="Lin K."/>
            <person name="Geurts R."/>
            <person name="Zhang Z."/>
            <person name="Limpens E."/>
            <person name="Saunders D.G."/>
            <person name="Mu D."/>
            <person name="Pang E."/>
            <person name="Cao H."/>
            <person name="Cha H."/>
            <person name="Lin T."/>
            <person name="Zhou Q."/>
            <person name="Shang Y."/>
            <person name="Li Y."/>
            <person name="Ivanov S."/>
            <person name="Sharma T."/>
            <person name="Velzen R.V."/>
            <person name="Ruijter N.D."/>
            <person name="Aanen D.K."/>
            <person name="Win J."/>
            <person name="Kamoun S."/>
            <person name="Bisseling T."/>
            <person name="Huang S."/>
        </authorList>
    </citation>
    <scope>NUCLEOTIDE SEQUENCE [LARGE SCALE GENOMIC DNA]</scope>
    <source>
        <strain evidence="12">DAOM197198w</strain>
    </source>
</reference>
<feature type="region of interest" description="Disordered" evidence="9">
    <location>
        <begin position="52"/>
        <end position="139"/>
    </location>
</feature>
<evidence type="ECO:0000256" key="5">
    <source>
        <dbReference type="ARBA" id="ARBA00022771"/>
    </source>
</evidence>
<evidence type="ECO:0000256" key="2">
    <source>
        <dbReference type="ARBA" id="ARBA00008423"/>
    </source>
</evidence>
<name>A0A015K759_RHIIW</name>
<evidence type="ECO:0000313" key="11">
    <source>
        <dbReference type="EMBL" id="EXX77567.1"/>
    </source>
</evidence>
<dbReference type="PANTHER" id="PTHR14738:SF29">
    <property type="entry name" value="ZINC FINGER CCCH DOMAIN-CONTAINING PROTEIN 14"/>
    <property type="match status" value="1"/>
</dbReference>
<feature type="compositionally biased region" description="Polar residues" evidence="9">
    <location>
        <begin position="20"/>
        <end position="36"/>
    </location>
</feature>
<feature type="compositionally biased region" description="Basic and acidic residues" evidence="9">
    <location>
        <begin position="52"/>
        <end position="69"/>
    </location>
</feature>
<dbReference type="Proteomes" id="UP000022910">
    <property type="component" value="Unassembled WGS sequence"/>
</dbReference>
<evidence type="ECO:0000256" key="9">
    <source>
        <dbReference type="SAM" id="MobiDB-lite"/>
    </source>
</evidence>
<feature type="region of interest" description="Disordered" evidence="9">
    <location>
        <begin position="330"/>
        <end position="376"/>
    </location>
</feature>
<dbReference type="GO" id="GO:0008143">
    <property type="term" value="F:poly(A) binding"/>
    <property type="evidence" value="ECO:0007669"/>
    <property type="project" value="InterPro"/>
</dbReference>
<dbReference type="Pfam" id="PF14608">
    <property type="entry name" value="zf-CCCH_2"/>
    <property type="match status" value="6"/>
</dbReference>
<dbReference type="GO" id="GO:0043488">
    <property type="term" value="P:regulation of mRNA stability"/>
    <property type="evidence" value="ECO:0007669"/>
    <property type="project" value="InterPro"/>
</dbReference>
<feature type="region of interest" description="Disordered" evidence="9">
    <location>
        <begin position="542"/>
        <end position="596"/>
    </location>
</feature>
<organism evidence="11 12">
    <name type="scientific">Rhizophagus irregularis (strain DAOM 197198w)</name>
    <name type="common">Glomus intraradices</name>
    <dbReference type="NCBI Taxonomy" id="1432141"/>
    <lineage>
        <taxon>Eukaryota</taxon>
        <taxon>Fungi</taxon>
        <taxon>Fungi incertae sedis</taxon>
        <taxon>Mucoromycota</taxon>
        <taxon>Glomeromycotina</taxon>
        <taxon>Glomeromycetes</taxon>
        <taxon>Glomerales</taxon>
        <taxon>Glomeraceae</taxon>
        <taxon>Rhizophagus</taxon>
    </lineage>
</organism>
<evidence type="ECO:0000256" key="1">
    <source>
        <dbReference type="ARBA" id="ARBA00004123"/>
    </source>
</evidence>
<proteinExistence type="inferred from homology"/>
<keyword evidence="5 8" id="KW-0863">Zinc-finger</keyword>
<evidence type="ECO:0000256" key="8">
    <source>
        <dbReference type="PROSITE-ProRule" id="PRU00723"/>
    </source>
</evidence>
<feature type="compositionally biased region" description="Polar residues" evidence="9">
    <location>
        <begin position="344"/>
        <end position="362"/>
    </location>
</feature>
<dbReference type="PROSITE" id="PS50103">
    <property type="entry name" value="ZF_C3H1"/>
    <property type="match status" value="1"/>
</dbReference>
<comment type="caution">
    <text evidence="11">The sequence shown here is derived from an EMBL/GenBank/DDBJ whole genome shotgun (WGS) entry which is preliminary data.</text>
</comment>